<organism evidence="2 3">
    <name type="scientific">Gadus morhua</name>
    <name type="common">Atlantic cod</name>
    <dbReference type="NCBI Taxonomy" id="8049"/>
    <lineage>
        <taxon>Eukaryota</taxon>
        <taxon>Metazoa</taxon>
        <taxon>Chordata</taxon>
        <taxon>Craniata</taxon>
        <taxon>Vertebrata</taxon>
        <taxon>Euteleostomi</taxon>
        <taxon>Actinopterygii</taxon>
        <taxon>Neopterygii</taxon>
        <taxon>Teleostei</taxon>
        <taxon>Neoteleostei</taxon>
        <taxon>Acanthomorphata</taxon>
        <taxon>Zeiogadaria</taxon>
        <taxon>Gadariae</taxon>
        <taxon>Gadiformes</taxon>
        <taxon>Gadoidei</taxon>
        <taxon>Gadidae</taxon>
        <taxon>Gadus</taxon>
    </lineage>
</organism>
<reference evidence="2" key="1">
    <citation type="submission" date="2025-08" db="UniProtKB">
        <authorList>
            <consortium name="Ensembl"/>
        </authorList>
    </citation>
    <scope>IDENTIFICATION</scope>
</reference>
<dbReference type="GeneTree" id="ENSGT00390000001332"/>
<feature type="region of interest" description="Disordered" evidence="1">
    <location>
        <begin position="1"/>
        <end position="46"/>
    </location>
</feature>
<evidence type="ECO:0000313" key="2">
    <source>
        <dbReference type="Ensembl" id="ENSGMOP00000037574.1"/>
    </source>
</evidence>
<dbReference type="RefSeq" id="XP_030213038.1">
    <property type="nucleotide sequence ID" value="XM_030357178.1"/>
</dbReference>
<feature type="compositionally biased region" description="Acidic residues" evidence="1">
    <location>
        <begin position="11"/>
        <end position="20"/>
    </location>
</feature>
<dbReference type="GeneID" id="115544306"/>
<accession>A0A8C5AYW0</accession>
<protein>
    <recommendedName>
        <fullName evidence="4">E2F-associated phosphoprotein</fullName>
    </recommendedName>
</protein>
<dbReference type="CTD" id="55837"/>
<dbReference type="Proteomes" id="UP000694546">
    <property type="component" value="Chromosome 5"/>
</dbReference>
<feature type="compositionally biased region" description="Acidic residues" evidence="1">
    <location>
        <begin position="58"/>
        <end position="68"/>
    </location>
</feature>
<feature type="compositionally biased region" description="Acidic residues" evidence="1">
    <location>
        <begin position="251"/>
        <end position="262"/>
    </location>
</feature>
<evidence type="ECO:0000256" key="1">
    <source>
        <dbReference type="SAM" id="MobiDB-lite"/>
    </source>
</evidence>
<dbReference type="AlphaFoldDB" id="A0A8C5AYW0"/>
<feature type="compositionally biased region" description="Basic residues" evidence="1">
    <location>
        <begin position="232"/>
        <end position="246"/>
    </location>
</feature>
<dbReference type="PANTHER" id="PTHR15967:SF0">
    <property type="entry name" value="E2F-ASSOCIATED PHOSPHOPROTEIN"/>
    <property type="match status" value="1"/>
</dbReference>
<feature type="region of interest" description="Disordered" evidence="1">
    <location>
        <begin position="110"/>
        <end position="177"/>
    </location>
</feature>
<feature type="region of interest" description="Disordered" evidence="1">
    <location>
        <begin position="229"/>
        <end position="298"/>
    </location>
</feature>
<dbReference type="KEGG" id="gmh:115544306"/>
<dbReference type="Pfam" id="PF10238">
    <property type="entry name" value="Eapp_C"/>
    <property type="match status" value="1"/>
</dbReference>
<feature type="compositionally biased region" description="Low complexity" evidence="1">
    <location>
        <begin position="162"/>
        <end position="177"/>
    </location>
</feature>
<dbReference type="Ensembl" id="ENSGMOT00000055064.1">
    <property type="protein sequence ID" value="ENSGMOP00000037574.1"/>
    <property type="gene ID" value="ENSGMOG00000024480.1"/>
</dbReference>
<keyword evidence="3" id="KW-1185">Reference proteome</keyword>
<name>A0A8C5AYW0_GADMO</name>
<evidence type="ECO:0000313" key="3">
    <source>
        <dbReference type="Proteomes" id="UP000694546"/>
    </source>
</evidence>
<feature type="compositionally biased region" description="Acidic residues" evidence="1">
    <location>
        <begin position="139"/>
        <end position="148"/>
    </location>
</feature>
<dbReference type="OMA" id="CFVNKEE"/>
<evidence type="ECO:0008006" key="4">
    <source>
        <dbReference type="Google" id="ProtNLM"/>
    </source>
</evidence>
<dbReference type="GO" id="GO:0005634">
    <property type="term" value="C:nucleus"/>
    <property type="evidence" value="ECO:0007669"/>
    <property type="project" value="TreeGrafter"/>
</dbReference>
<dbReference type="InterPro" id="IPR019370">
    <property type="entry name" value="E2F-assoc_phosphoprotein"/>
</dbReference>
<feature type="compositionally biased region" description="Gly residues" evidence="1">
    <location>
        <begin position="263"/>
        <end position="277"/>
    </location>
</feature>
<gene>
    <name evidence="2" type="primary">eapp</name>
</gene>
<dbReference type="PANTHER" id="PTHR15967">
    <property type="entry name" value="E2F-ASSOCIATED PHOSPHOPROTEIN"/>
    <property type="match status" value="1"/>
</dbReference>
<reference evidence="2" key="2">
    <citation type="submission" date="2025-09" db="UniProtKB">
        <authorList>
            <consortium name="Ensembl"/>
        </authorList>
    </citation>
    <scope>IDENTIFICATION</scope>
</reference>
<sequence>MNGLVKPGDGDSYELEEPSDEERASSSEDELEVLLNGTADQKRRLIREYLTGESEASSGDEFEKEMEAELSGTLKTLETTWGPLAAVGPSEGTASQSALPEANMYDKIYFDSDSEDEDTPSSSTGRKRRQRSVQTNEELFYDPDEDDRDQAWVDSRRRAYSRRPGSGKSRSGPGLPGLPSSDAVLNCPACMITLCLDCQRHEKYRTQYRAMFVMNCSVKKDQVLRYKALQERRRRRPKRRNPRNKGQRQQEEEEEEEEEEEGGTPGGAAGQELGGRGSALEEAPAPRGGAPGPRGMAGEEVYHPVQCSECSTEVAVVDQEDVFHFFNILASHC</sequence>
<feature type="compositionally biased region" description="Low complexity" evidence="1">
    <location>
        <begin position="281"/>
        <end position="298"/>
    </location>
</feature>
<dbReference type="OrthoDB" id="122464at2759"/>
<proteinExistence type="predicted"/>
<feature type="region of interest" description="Disordered" evidence="1">
    <location>
        <begin position="52"/>
        <end position="71"/>
    </location>
</feature>